<sequence>MKTYKKLSKEVRFFYEIEDTRIYIEEITTKEESRGKGLAKAELLNFIKWAKTLDGIKSIYMCGNPLDDTTEENRLFAFYESLDFVNDGNDVFELTF</sequence>
<proteinExistence type="predicted"/>
<gene>
    <name evidence="2" type="ORF">SDC9_112551</name>
</gene>
<dbReference type="EMBL" id="VSSQ01020637">
    <property type="protein sequence ID" value="MPM65654.1"/>
    <property type="molecule type" value="Genomic_DNA"/>
</dbReference>
<dbReference type="Gene3D" id="3.40.630.30">
    <property type="match status" value="1"/>
</dbReference>
<dbReference type="AlphaFoldDB" id="A0A645BV58"/>
<feature type="domain" description="N-acetyltransferase" evidence="1">
    <location>
        <begin position="17"/>
        <end position="82"/>
    </location>
</feature>
<comment type="caution">
    <text evidence="2">The sequence shown here is derived from an EMBL/GenBank/DDBJ whole genome shotgun (WGS) entry which is preliminary data.</text>
</comment>
<evidence type="ECO:0000259" key="1">
    <source>
        <dbReference type="Pfam" id="PF00583"/>
    </source>
</evidence>
<dbReference type="GO" id="GO:0016747">
    <property type="term" value="F:acyltransferase activity, transferring groups other than amino-acyl groups"/>
    <property type="evidence" value="ECO:0007669"/>
    <property type="project" value="InterPro"/>
</dbReference>
<evidence type="ECO:0000313" key="2">
    <source>
        <dbReference type="EMBL" id="MPM65654.1"/>
    </source>
</evidence>
<dbReference type="InterPro" id="IPR000182">
    <property type="entry name" value="GNAT_dom"/>
</dbReference>
<protein>
    <recommendedName>
        <fullName evidence="1">N-acetyltransferase domain-containing protein</fullName>
    </recommendedName>
</protein>
<dbReference type="SUPFAM" id="SSF55729">
    <property type="entry name" value="Acyl-CoA N-acyltransferases (Nat)"/>
    <property type="match status" value="1"/>
</dbReference>
<dbReference type="Pfam" id="PF00583">
    <property type="entry name" value="Acetyltransf_1"/>
    <property type="match status" value="1"/>
</dbReference>
<organism evidence="2">
    <name type="scientific">bioreactor metagenome</name>
    <dbReference type="NCBI Taxonomy" id="1076179"/>
    <lineage>
        <taxon>unclassified sequences</taxon>
        <taxon>metagenomes</taxon>
        <taxon>ecological metagenomes</taxon>
    </lineage>
</organism>
<dbReference type="CDD" id="cd04301">
    <property type="entry name" value="NAT_SF"/>
    <property type="match status" value="1"/>
</dbReference>
<accession>A0A645BV58</accession>
<reference evidence="2" key="1">
    <citation type="submission" date="2019-08" db="EMBL/GenBank/DDBJ databases">
        <authorList>
            <person name="Kucharzyk K."/>
            <person name="Murdoch R.W."/>
            <person name="Higgins S."/>
            <person name="Loffler F."/>
        </authorList>
    </citation>
    <scope>NUCLEOTIDE SEQUENCE</scope>
</reference>
<dbReference type="InterPro" id="IPR016181">
    <property type="entry name" value="Acyl_CoA_acyltransferase"/>
</dbReference>
<name>A0A645BV58_9ZZZZ</name>